<evidence type="ECO:0000256" key="2">
    <source>
        <dbReference type="ARBA" id="ARBA00023125"/>
    </source>
</evidence>
<evidence type="ECO:0000259" key="4">
    <source>
        <dbReference type="PROSITE" id="PS01124"/>
    </source>
</evidence>
<evidence type="ECO:0000256" key="3">
    <source>
        <dbReference type="ARBA" id="ARBA00023163"/>
    </source>
</evidence>
<evidence type="ECO:0000313" key="6">
    <source>
        <dbReference type="Proteomes" id="UP000653730"/>
    </source>
</evidence>
<dbReference type="InterPro" id="IPR011051">
    <property type="entry name" value="RmlC_Cupin_sf"/>
</dbReference>
<comment type="caution">
    <text evidence="5">The sequence shown here is derived from an EMBL/GenBank/DDBJ whole genome shotgun (WGS) entry which is preliminary data.</text>
</comment>
<dbReference type="PRINTS" id="PR00032">
    <property type="entry name" value="HTHARAC"/>
</dbReference>
<evidence type="ECO:0000256" key="1">
    <source>
        <dbReference type="ARBA" id="ARBA00023015"/>
    </source>
</evidence>
<dbReference type="Gene3D" id="1.10.10.60">
    <property type="entry name" value="Homeodomain-like"/>
    <property type="match status" value="2"/>
</dbReference>
<dbReference type="EMBL" id="JACVDC010000005">
    <property type="protein sequence ID" value="MBC9794949.1"/>
    <property type="molecule type" value="Genomic_DNA"/>
</dbReference>
<dbReference type="InterPro" id="IPR020449">
    <property type="entry name" value="Tscrpt_reg_AraC-type_HTH"/>
</dbReference>
<dbReference type="Proteomes" id="UP000653730">
    <property type="component" value="Unassembled WGS sequence"/>
</dbReference>
<keyword evidence="3" id="KW-0804">Transcription</keyword>
<dbReference type="InterPro" id="IPR018062">
    <property type="entry name" value="HTH_AraC-typ_CS"/>
</dbReference>
<evidence type="ECO:0000313" key="5">
    <source>
        <dbReference type="EMBL" id="MBC9794949.1"/>
    </source>
</evidence>
<dbReference type="Pfam" id="PF07883">
    <property type="entry name" value="Cupin_2"/>
    <property type="match status" value="1"/>
</dbReference>
<dbReference type="PANTHER" id="PTHR43280:SF2">
    <property type="entry name" value="HTH-TYPE TRANSCRIPTIONAL REGULATOR EXSA"/>
    <property type="match status" value="1"/>
</dbReference>
<keyword evidence="6" id="KW-1185">Reference proteome</keyword>
<keyword evidence="1" id="KW-0805">Transcription regulation</keyword>
<sequence length="282" mass="32929">MKVLPFKIPKTKEESLIYQEDFEKVFYDKLHQHEEIQISIIVSGEGSLIVGDSINHYKAGDILVIGGSVPHVFKSDGTANQYSFMLTLFFTQASFGQDFFHLPEFRMLEEFFRLSENGFKACTKKSALKSRFLKLKKADKYKRFQLFLDILRLLSKAEKQPLSTFIYKKNYTENEGKRMGDLFEYVMQNYHGSMTLDTAANIASMSKNAFCRYFKQRTNKTFFQFLIEVRVENACKLLLKNRELSIADVSDRCGFQNISNFNRKFKEIKKVTPSQYRRLQGS</sequence>
<reference evidence="5 6" key="1">
    <citation type="submission" date="2020-09" db="EMBL/GenBank/DDBJ databases">
        <title>Sinomicrobium weinanense sp. nov., a halophilic bacteria isolated from saline-alkali soil.</title>
        <authorList>
            <person name="Wu P."/>
            <person name="Ren H."/>
            <person name="Mei Y."/>
            <person name="Liang Y."/>
            <person name="Chen Z."/>
        </authorList>
    </citation>
    <scope>NUCLEOTIDE SEQUENCE [LARGE SCALE GENOMIC DNA]</scope>
    <source>
        <strain evidence="5 6">FJxs</strain>
    </source>
</reference>
<organism evidence="5 6">
    <name type="scientific">Sinomicrobium weinanense</name>
    <dbReference type="NCBI Taxonomy" id="2842200"/>
    <lineage>
        <taxon>Bacteria</taxon>
        <taxon>Pseudomonadati</taxon>
        <taxon>Bacteroidota</taxon>
        <taxon>Flavobacteriia</taxon>
        <taxon>Flavobacteriales</taxon>
        <taxon>Flavobacteriaceae</taxon>
        <taxon>Sinomicrobium</taxon>
    </lineage>
</organism>
<dbReference type="AlphaFoldDB" id="A0A926Q1M7"/>
<keyword evidence="2" id="KW-0238">DNA-binding</keyword>
<dbReference type="Pfam" id="PF12833">
    <property type="entry name" value="HTH_18"/>
    <property type="match status" value="1"/>
</dbReference>
<gene>
    <name evidence="5" type="ORF">IBL28_03135</name>
</gene>
<dbReference type="SUPFAM" id="SSF46689">
    <property type="entry name" value="Homeodomain-like"/>
    <property type="match status" value="2"/>
</dbReference>
<dbReference type="PROSITE" id="PS00041">
    <property type="entry name" value="HTH_ARAC_FAMILY_1"/>
    <property type="match status" value="1"/>
</dbReference>
<name>A0A926Q1M7_9FLAO</name>
<accession>A0A926Q1M7</accession>
<protein>
    <submittedName>
        <fullName evidence="5">Helix-turn-helix domain-containing protein</fullName>
    </submittedName>
</protein>
<dbReference type="SMART" id="SM00342">
    <property type="entry name" value="HTH_ARAC"/>
    <property type="match status" value="1"/>
</dbReference>
<dbReference type="RefSeq" id="WP_187964107.1">
    <property type="nucleotide sequence ID" value="NZ_JACVDC010000005.1"/>
</dbReference>
<dbReference type="InterPro" id="IPR013096">
    <property type="entry name" value="Cupin_2"/>
</dbReference>
<dbReference type="InterPro" id="IPR014710">
    <property type="entry name" value="RmlC-like_jellyroll"/>
</dbReference>
<dbReference type="SUPFAM" id="SSF51182">
    <property type="entry name" value="RmlC-like cupins"/>
    <property type="match status" value="1"/>
</dbReference>
<proteinExistence type="predicted"/>
<dbReference type="InterPro" id="IPR018060">
    <property type="entry name" value="HTH_AraC"/>
</dbReference>
<feature type="domain" description="HTH araC/xylS-type" evidence="4">
    <location>
        <begin position="180"/>
        <end position="279"/>
    </location>
</feature>
<dbReference type="PROSITE" id="PS01124">
    <property type="entry name" value="HTH_ARAC_FAMILY_2"/>
    <property type="match status" value="1"/>
</dbReference>
<dbReference type="Gene3D" id="2.60.120.10">
    <property type="entry name" value="Jelly Rolls"/>
    <property type="match status" value="1"/>
</dbReference>
<dbReference type="GO" id="GO:0003700">
    <property type="term" value="F:DNA-binding transcription factor activity"/>
    <property type="evidence" value="ECO:0007669"/>
    <property type="project" value="InterPro"/>
</dbReference>
<dbReference type="GO" id="GO:0043565">
    <property type="term" value="F:sequence-specific DNA binding"/>
    <property type="evidence" value="ECO:0007669"/>
    <property type="project" value="InterPro"/>
</dbReference>
<dbReference type="InterPro" id="IPR009057">
    <property type="entry name" value="Homeodomain-like_sf"/>
</dbReference>
<dbReference type="PANTHER" id="PTHR43280">
    <property type="entry name" value="ARAC-FAMILY TRANSCRIPTIONAL REGULATOR"/>
    <property type="match status" value="1"/>
</dbReference>